<keyword evidence="2" id="KW-1185">Reference proteome</keyword>
<reference evidence="1" key="1">
    <citation type="submission" date="2023-04" db="EMBL/GenBank/DDBJ databases">
        <authorList>
            <consortium name="ELIXIR-Norway"/>
        </authorList>
    </citation>
    <scope>NUCLEOTIDE SEQUENCE [LARGE SCALE GENOMIC DNA]</scope>
</reference>
<dbReference type="Proteomes" id="UP001176941">
    <property type="component" value="Unassembled WGS sequence"/>
</dbReference>
<dbReference type="EMBL" id="CATKSN020000095">
    <property type="protein sequence ID" value="CAI9149047.1"/>
    <property type="molecule type" value="Genomic_DNA"/>
</dbReference>
<name>A0ABN8XI25_RANTA</name>
<protein>
    <submittedName>
        <fullName evidence="1">Uncharacterized protein</fullName>
    </submittedName>
</protein>
<sequence>MPGLGRSSGEGKGYPLQYSGLENFMDTVHGIAKSWTQLTNFHLNSPLFFSSVQLLSHVPLFVTPWTAACQASLSITNSQSLLKLMSIVLVMPSIHLTLCHTLILLPSIFCSIRVFSSESLLHIRWSKHWSFSFSISPSNNYSGLISFRMDRLDLLAVQGTLKSLLQHHYS</sequence>
<evidence type="ECO:0000313" key="1">
    <source>
        <dbReference type="EMBL" id="CAI9149047.1"/>
    </source>
</evidence>
<evidence type="ECO:0000313" key="2">
    <source>
        <dbReference type="Proteomes" id="UP001176941"/>
    </source>
</evidence>
<proteinExistence type="predicted"/>
<comment type="caution">
    <text evidence="1">The sequence shown here is derived from an EMBL/GenBank/DDBJ whole genome shotgun (WGS) entry which is preliminary data.</text>
</comment>
<gene>
    <name evidence="1" type="ORF">MRATA1EN1_LOCUS30665</name>
</gene>
<accession>A0ABN8XI25</accession>
<organism evidence="1 2">
    <name type="scientific">Rangifer tarandus platyrhynchus</name>
    <name type="common">Svalbard reindeer</name>
    <dbReference type="NCBI Taxonomy" id="3082113"/>
    <lineage>
        <taxon>Eukaryota</taxon>
        <taxon>Metazoa</taxon>
        <taxon>Chordata</taxon>
        <taxon>Craniata</taxon>
        <taxon>Vertebrata</taxon>
        <taxon>Euteleostomi</taxon>
        <taxon>Mammalia</taxon>
        <taxon>Eutheria</taxon>
        <taxon>Laurasiatheria</taxon>
        <taxon>Artiodactyla</taxon>
        <taxon>Ruminantia</taxon>
        <taxon>Pecora</taxon>
        <taxon>Cervidae</taxon>
        <taxon>Odocoileinae</taxon>
        <taxon>Rangifer</taxon>
    </lineage>
</organism>